<dbReference type="InterPro" id="IPR001919">
    <property type="entry name" value="CBD2"/>
</dbReference>
<dbReference type="InterPro" id="IPR023393">
    <property type="entry name" value="START-like_dom_sf"/>
</dbReference>
<dbReference type="EMBL" id="JAVRFL010000007">
    <property type="protein sequence ID" value="MDT0528932.1"/>
    <property type="molecule type" value="Genomic_DNA"/>
</dbReference>
<keyword evidence="2" id="KW-0472">Membrane</keyword>
<dbReference type="Gene3D" id="2.60.40.290">
    <property type="match status" value="1"/>
</dbReference>
<dbReference type="InterPro" id="IPR019587">
    <property type="entry name" value="Polyketide_cyclase/dehydratase"/>
</dbReference>
<dbReference type="Proteomes" id="UP001180973">
    <property type="component" value="Unassembled WGS sequence"/>
</dbReference>
<name>A0ABU2WSQ9_9ACTN</name>
<evidence type="ECO:0000313" key="4">
    <source>
        <dbReference type="EMBL" id="MDT0528932.1"/>
    </source>
</evidence>
<evidence type="ECO:0000259" key="3">
    <source>
        <dbReference type="PROSITE" id="PS51173"/>
    </source>
</evidence>
<dbReference type="PROSITE" id="PS51173">
    <property type="entry name" value="CBM2"/>
    <property type="match status" value="1"/>
</dbReference>
<dbReference type="SMART" id="SM00637">
    <property type="entry name" value="CBD_II"/>
    <property type="match status" value="1"/>
</dbReference>
<proteinExistence type="predicted"/>
<gene>
    <name evidence="4" type="ORF">RM555_08000</name>
</gene>
<dbReference type="RefSeq" id="WP_311411119.1">
    <property type="nucleotide sequence ID" value="NZ_JAVRFL010000007.1"/>
</dbReference>
<dbReference type="CDD" id="cd07814">
    <property type="entry name" value="SRPBCC_CalC_Aha1-like"/>
    <property type="match status" value="1"/>
</dbReference>
<protein>
    <submittedName>
        <fullName evidence="4">Cellulose binding domain-containing protein</fullName>
    </submittedName>
</protein>
<evidence type="ECO:0000256" key="1">
    <source>
        <dbReference type="SAM" id="MobiDB-lite"/>
    </source>
</evidence>
<keyword evidence="5" id="KW-1185">Reference proteome</keyword>
<dbReference type="InterPro" id="IPR012291">
    <property type="entry name" value="CBM2_carb-bd_dom_sf"/>
</dbReference>
<feature type="domain" description="CBM2" evidence="3">
    <location>
        <begin position="258"/>
        <end position="365"/>
    </location>
</feature>
<feature type="transmembrane region" description="Helical" evidence="2">
    <location>
        <begin position="174"/>
        <end position="194"/>
    </location>
</feature>
<keyword evidence="2" id="KW-0812">Transmembrane</keyword>
<dbReference type="InterPro" id="IPR008965">
    <property type="entry name" value="CBM2/CBM3_carb-bd_dom_sf"/>
</dbReference>
<feature type="region of interest" description="Disordered" evidence="1">
    <location>
        <begin position="202"/>
        <end position="264"/>
    </location>
</feature>
<evidence type="ECO:0000256" key="2">
    <source>
        <dbReference type="SAM" id="Phobius"/>
    </source>
</evidence>
<dbReference type="SUPFAM" id="SSF55961">
    <property type="entry name" value="Bet v1-like"/>
    <property type="match status" value="1"/>
</dbReference>
<dbReference type="Pfam" id="PF10604">
    <property type="entry name" value="Polyketide_cyc2"/>
    <property type="match status" value="1"/>
</dbReference>
<dbReference type="SUPFAM" id="SSF49384">
    <property type="entry name" value="Carbohydrate-binding domain"/>
    <property type="match status" value="1"/>
</dbReference>
<sequence>MIEIDVQVDLFHPADRVWHALTDRALLARWFTEVEPMAGSRGRLLLFTAGLPGFDAAVDAEVTDRREPELIALRCLEGGRRSRLACAVAPTAEGCRLSVREVLEHGSWNDEQRERREESYRQALTGRLPAILDWLAFRQVDLSRGEPGMTAEMPVTEVVGDEPAPAARRRRWPLLVAGLTGVVLAAGAAAWAVLPAEPDPVAGPVATPSPTATATPSRTPRATPSARPTRSATPTPSRPSRTPSATPSATPSRTPTSIAPPAPAMTARYRTVSTRLLGFTGEVVVDNSGSAAVDGWTVVVTLAEGGSLTDVSGAEHRRDGQVVTFTGPPVPPGRSRTFTFAVRDVDQLTRAPEDCSLGENPCAGL</sequence>
<evidence type="ECO:0000313" key="5">
    <source>
        <dbReference type="Proteomes" id="UP001180973"/>
    </source>
</evidence>
<organism evidence="4 5">
    <name type="scientific">Micromonospora reichwaldensis</name>
    <dbReference type="NCBI Taxonomy" id="3075516"/>
    <lineage>
        <taxon>Bacteria</taxon>
        <taxon>Bacillati</taxon>
        <taxon>Actinomycetota</taxon>
        <taxon>Actinomycetes</taxon>
        <taxon>Micromonosporales</taxon>
        <taxon>Micromonosporaceae</taxon>
        <taxon>Micromonospora</taxon>
    </lineage>
</organism>
<feature type="compositionally biased region" description="Low complexity" evidence="1">
    <location>
        <begin position="206"/>
        <end position="257"/>
    </location>
</feature>
<dbReference type="Gene3D" id="3.30.530.20">
    <property type="match status" value="1"/>
</dbReference>
<reference evidence="4" key="1">
    <citation type="submission" date="2023-09" db="EMBL/GenBank/DDBJ databases">
        <title>30 novel species of actinomycetes from the DSMZ collection.</title>
        <authorList>
            <person name="Nouioui I."/>
        </authorList>
    </citation>
    <scope>NUCLEOTIDE SEQUENCE</scope>
    <source>
        <strain evidence="4">DSM 115977</strain>
    </source>
</reference>
<comment type="caution">
    <text evidence="4">The sequence shown here is derived from an EMBL/GenBank/DDBJ whole genome shotgun (WGS) entry which is preliminary data.</text>
</comment>
<accession>A0ABU2WSQ9</accession>
<keyword evidence="2" id="KW-1133">Transmembrane helix</keyword>
<dbReference type="Pfam" id="PF00553">
    <property type="entry name" value="CBM_2"/>
    <property type="match status" value="1"/>
</dbReference>